<proteinExistence type="inferred from homology"/>
<dbReference type="InterPro" id="IPR000873">
    <property type="entry name" value="AMP-dep_synth/lig_dom"/>
</dbReference>
<reference evidence="5 6" key="1">
    <citation type="submission" date="2016-12" db="EMBL/GenBank/DDBJ databases">
        <title>The draft genome sequence of Actinophytocola xinjiangensis.</title>
        <authorList>
            <person name="Wang W."/>
            <person name="Yuan L."/>
        </authorList>
    </citation>
    <scope>NUCLEOTIDE SEQUENCE [LARGE SCALE GENOMIC DNA]</scope>
    <source>
        <strain evidence="5 6">CGMCC 4.4663</strain>
    </source>
</reference>
<dbReference type="SUPFAM" id="SSF55961">
    <property type="entry name" value="Bet v1-like"/>
    <property type="match status" value="1"/>
</dbReference>
<feature type="domain" description="AMP-dependent synthetase/ligase" evidence="3">
    <location>
        <begin position="203"/>
        <end position="552"/>
    </location>
</feature>
<comment type="caution">
    <text evidence="5">The sequence shown here is derived from an EMBL/GenBank/DDBJ whole genome shotgun (WGS) entry which is preliminary data.</text>
</comment>
<evidence type="ECO:0000313" key="5">
    <source>
        <dbReference type="EMBL" id="OLF06845.1"/>
    </source>
</evidence>
<dbReference type="InterPro" id="IPR025110">
    <property type="entry name" value="AMP-bd_C"/>
</dbReference>
<evidence type="ECO:0000259" key="3">
    <source>
        <dbReference type="Pfam" id="PF00501"/>
    </source>
</evidence>
<dbReference type="EMBL" id="MSIF01000019">
    <property type="protein sequence ID" value="OLF06845.1"/>
    <property type="molecule type" value="Genomic_DNA"/>
</dbReference>
<feature type="domain" description="AMP-binding enzyme C-terminal" evidence="4">
    <location>
        <begin position="601"/>
        <end position="675"/>
    </location>
</feature>
<evidence type="ECO:0000256" key="1">
    <source>
        <dbReference type="ARBA" id="ARBA00006432"/>
    </source>
</evidence>
<dbReference type="InterPro" id="IPR050237">
    <property type="entry name" value="ATP-dep_AMP-bd_enzyme"/>
</dbReference>
<dbReference type="FunFam" id="3.30.300.30:FF:000008">
    <property type="entry name" value="2,3-dihydroxybenzoate-AMP ligase"/>
    <property type="match status" value="1"/>
</dbReference>
<dbReference type="PANTHER" id="PTHR43767">
    <property type="entry name" value="LONG-CHAIN-FATTY-ACID--COA LIGASE"/>
    <property type="match status" value="1"/>
</dbReference>
<dbReference type="InterPro" id="IPR020845">
    <property type="entry name" value="AMP-binding_CS"/>
</dbReference>
<dbReference type="CDD" id="cd07812">
    <property type="entry name" value="SRPBCC"/>
    <property type="match status" value="1"/>
</dbReference>
<dbReference type="InterPro" id="IPR023393">
    <property type="entry name" value="START-like_dom_sf"/>
</dbReference>
<evidence type="ECO:0000313" key="6">
    <source>
        <dbReference type="Proteomes" id="UP000185696"/>
    </source>
</evidence>
<evidence type="ECO:0000259" key="4">
    <source>
        <dbReference type="Pfam" id="PF13193"/>
    </source>
</evidence>
<dbReference type="Pfam" id="PF13193">
    <property type="entry name" value="AMP-binding_C"/>
    <property type="match status" value="1"/>
</dbReference>
<dbReference type="GO" id="GO:0016878">
    <property type="term" value="F:acid-thiol ligase activity"/>
    <property type="evidence" value="ECO:0007669"/>
    <property type="project" value="UniProtKB-ARBA"/>
</dbReference>
<accession>A0A7Z1AWS3</accession>
<dbReference type="SUPFAM" id="SSF56801">
    <property type="entry name" value="Acetyl-CoA synthetase-like"/>
    <property type="match status" value="1"/>
</dbReference>
<name>A0A7Z1AWS3_9PSEU</name>
<dbReference type="PANTHER" id="PTHR43767:SF1">
    <property type="entry name" value="NONRIBOSOMAL PEPTIDE SYNTHASE PES1 (EUROFUNG)-RELATED"/>
    <property type="match status" value="1"/>
</dbReference>
<protein>
    <submittedName>
        <fullName evidence="5">Acyl-CoA synthetase</fullName>
    </submittedName>
</protein>
<sequence>MAADLVEVVEVLDHPRERLWALLCELESLPRFVREISWVERAGHAEHGAGSRYEMRLCVGQGAVYRNDVEILVHRPPEHLVAVSPHWPGGHVALRLADLDDGRCQLSLTLSLPPIQPPTVVTAGWLRKRARRAIGLIDAHLSGTPLTVSRSRLDQTATSKSQLAVAKVLTRAGILAPGRPDRVLKQLNALARWGATVAGGYQAALARVPQAVAIADDLGVLTFANVDARTTRLANALAELGVRQGRRVALMCRNHGALVEALIACGKLGAHSLLLNTGLSAAQVTETVHSHRPAVLLLDDEFVPLTHELPPALPRVCTWGEGGPTVDELIDAASQDRVRPPTAPGKIIVLTSGTTSNPRGARRRNPHGLRTAAAVLSRIPLRDGERMLVAAPLFHTWGLAALQLGMPLHAQLVLARRFDAEQTLELVERHRCTSLFAVPIMLQRIMDLPARVRRAYDTSSLRVVASSGSPMSARFVTAFLTEFGDVLYNLYGSTEVSWASIADPADLRAAPTTAGRCPLGTRVGILDADGEPVPPGVVGQICVGNDMLFEGYTGGGTNRRYDDLMVTGDVGHLDADGRLFVSGRDDDMIISGGENVFPRPVEELLLTLPQVADAAVVGVPDREFGQRFAAYVVLRQGAALTATTIRDYVHDHLPRFAVPRDVVFVDTLPRNATGKVMRRHLLADG</sequence>
<keyword evidence="2" id="KW-0436">Ligase</keyword>
<dbReference type="InterPro" id="IPR045851">
    <property type="entry name" value="AMP-bd_C_sf"/>
</dbReference>
<dbReference type="AlphaFoldDB" id="A0A7Z1AWS3"/>
<dbReference type="RefSeq" id="WP_075136447.1">
    <property type="nucleotide sequence ID" value="NZ_MSIF01000019.1"/>
</dbReference>
<keyword evidence="6" id="KW-1185">Reference proteome</keyword>
<dbReference type="Gene3D" id="3.40.50.12780">
    <property type="entry name" value="N-terminal domain of ligase-like"/>
    <property type="match status" value="1"/>
</dbReference>
<dbReference type="PROSITE" id="PS00455">
    <property type="entry name" value="AMP_BINDING"/>
    <property type="match status" value="1"/>
</dbReference>
<dbReference type="Proteomes" id="UP000185696">
    <property type="component" value="Unassembled WGS sequence"/>
</dbReference>
<gene>
    <name evidence="5" type="ORF">BLA60_30360</name>
</gene>
<dbReference type="Gene3D" id="3.30.530.20">
    <property type="match status" value="1"/>
</dbReference>
<dbReference type="OrthoDB" id="56621at2"/>
<dbReference type="Gene3D" id="3.30.300.30">
    <property type="match status" value="1"/>
</dbReference>
<comment type="similarity">
    <text evidence="1">Belongs to the ATP-dependent AMP-binding enzyme family.</text>
</comment>
<evidence type="ECO:0000256" key="2">
    <source>
        <dbReference type="ARBA" id="ARBA00022598"/>
    </source>
</evidence>
<dbReference type="Pfam" id="PF00501">
    <property type="entry name" value="AMP-binding"/>
    <property type="match status" value="1"/>
</dbReference>
<dbReference type="InterPro" id="IPR042099">
    <property type="entry name" value="ANL_N_sf"/>
</dbReference>
<organism evidence="5 6">
    <name type="scientific">Actinophytocola xinjiangensis</name>
    <dbReference type="NCBI Taxonomy" id="485602"/>
    <lineage>
        <taxon>Bacteria</taxon>
        <taxon>Bacillati</taxon>
        <taxon>Actinomycetota</taxon>
        <taxon>Actinomycetes</taxon>
        <taxon>Pseudonocardiales</taxon>
        <taxon>Pseudonocardiaceae</taxon>
    </lineage>
</organism>
<dbReference type="CDD" id="cd04433">
    <property type="entry name" value="AFD_class_I"/>
    <property type="match status" value="1"/>
</dbReference>